<comment type="caution">
    <text evidence="2">The sequence shown here is derived from an EMBL/GenBank/DDBJ whole genome shotgun (WGS) entry which is preliminary data.</text>
</comment>
<reference evidence="3" key="1">
    <citation type="submission" date="2016-06" db="EMBL/GenBank/DDBJ databases">
        <title>Parallel loss of symbiosis genes in relatives of nitrogen-fixing non-legume Parasponia.</title>
        <authorList>
            <person name="Van Velzen R."/>
            <person name="Holmer R."/>
            <person name="Bu F."/>
            <person name="Rutten L."/>
            <person name="Van Zeijl A."/>
            <person name="Liu W."/>
            <person name="Santuari L."/>
            <person name="Cao Q."/>
            <person name="Sharma T."/>
            <person name="Shen D."/>
            <person name="Roswanjaya Y."/>
            <person name="Wardhani T."/>
            <person name="Kalhor M.S."/>
            <person name="Jansen J."/>
            <person name="Van den Hoogen J."/>
            <person name="Gungor B."/>
            <person name="Hartog M."/>
            <person name="Hontelez J."/>
            <person name="Verver J."/>
            <person name="Yang W.-C."/>
            <person name="Schijlen E."/>
            <person name="Repin R."/>
            <person name="Schilthuizen M."/>
            <person name="Schranz E."/>
            <person name="Heidstra R."/>
            <person name="Miyata K."/>
            <person name="Fedorova E."/>
            <person name="Kohlen W."/>
            <person name="Bisseling T."/>
            <person name="Smit S."/>
            <person name="Geurts R."/>
        </authorList>
    </citation>
    <scope>NUCLEOTIDE SEQUENCE [LARGE SCALE GENOMIC DNA]</scope>
    <source>
        <strain evidence="3">cv. RG33-2</strain>
    </source>
</reference>
<protein>
    <submittedName>
        <fullName evidence="2">Uncharacterized protein</fullName>
    </submittedName>
</protein>
<feature type="region of interest" description="Disordered" evidence="1">
    <location>
        <begin position="58"/>
        <end position="108"/>
    </location>
</feature>
<keyword evidence="3" id="KW-1185">Reference proteome</keyword>
<evidence type="ECO:0000313" key="2">
    <source>
        <dbReference type="EMBL" id="PON50346.1"/>
    </source>
</evidence>
<evidence type="ECO:0000313" key="3">
    <source>
        <dbReference type="Proteomes" id="UP000237000"/>
    </source>
</evidence>
<dbReference type="EMBL" id="JXTC01000487">
    <property type="protein sequence ID" value="PON50346.1"/>
    <property type="molecule type" value="Genomic_DNA"/>
</dbReference>
<organism evidence="2 3">
    <name type="scientific">Trema orientale</name>
    <name type="common">Charcoal tree</name>
    <name type="synonym">Celtis orientalis</name>
    <dbReference type="NCBI Taxonomy" id="63057"/>
    <lineage>
        <taxon>Eukaryota</taxon>
        <taxon>Viridiplantae</taxon>
        <taxon>Streptophyta</taxon>
        <taxon>Embryophyta</taxon>
        <taxon>Tracheophyta</taxon>
        <taxon>Spermatophyta</taxon>
        <taxon>Magnoliopsida</taxon>
        <taxon>eudicotyledons</taxon>
        <taxon>Gunneridae</taxon>
        <taxon>Pentapetalae</taxon>
        <taxon>rosids</taxon>
        <taxon>fabids</taxon>
        <taxon>Rosales</taxon>
        <taxon>Cannabaceae</taxon>
        <taxon>Trema</taxon>
    </lineage>
</organism>
<sequence>MIWSISEYAQQASRPIGEKSDPTYDLILGQCKEGVHELILYCLEERLMKNTENRLKQLYAPTHGSLSNTVGNGEVEGRSRDSGSDSSLVQSLSTDQAESSESVMSFPAINNNSIMTQALGRER</sequence>
<proteinExistence type="predicted"/>
<name>A0A2P5BNG8_TREOI</name>
<feature type="compositionally biased region" description="Low complexity" evidence="1">
    <location>
        <begin position="84"/>
        <end position="93"/>
    </location>
</feature>
<dbReference type="AlphaFoldDB" id="A0A2P5BNG8"/>
<dbReference type="Proteomes" id="UP000237000">
    <property type="component" value="Unassembled WGS sequence"/>
</dbReference>
<gene>
    <name evidence="2" type="ORF">TorRG33x02_314760</name>
</gene>
<evidence type="ECO:0000256" key="1">
    <source>
        <dbReference type="SAM" id="MobiDB-lite"/>
    </source>
</evidence>
<feature type="compositionally biased region" description="Polar residues" evidence="1">
    <location>
        <begin position="94"/>
        <end position="108"/>
    </location>
</feature>
<dbReference type="InParanoid" id="A0A2P5BNG8"/>
<accession>A0A2P5BNG8</accession>